<accession>A0A418WDE5</accession>
<keyword evidence="1" id="KW-0472">Membrane</keyword>
<keyword evidence="1" id="KW-0812">Transmembrane</keyword>
<protein>
    <submittedName>
        <fullName evidence="2">Uncharacterized protein</fullName>
    </submittedName>
</protein>
<evidence type="ECO:0000313" key="3">
    <source>
        <dbReference type="Proteomes" id="UP000284605"/>
    </source>
</evidence>
<reference evidence="2 3" key="1">
    <citation type="submission" date="2018-09" db="EMBL/GenBank/DDBJ databases">
        <authorList>
            <person name="Zhu H."/>
        </authorList>
    </citation>
    <scope>NUCLEOTIDE SEQUENCE [LARGE SCALE GENOMIC DNA]</scope>
    <source>
        <strain evidence="2 3">K1W22B-8</strain>
    </source>
</reference>
<dbReference type="RefSeq" id="WP_119778648.1">
    <property type="nucleotide sequence ID" value="NZ_QYUK01000011.1"/>
</dbReference>
<organism evidence="2 3">
    <name type="scientific">Oleomonas cavernae</name>
    <dbReference type="NCBI Taxonomy" id="2320859"/>
    <lineage>
        <taxon>Bacteria</taxon>
        <taxon>Pseudomonadati</taxon>
        <taxon>Pseudomonadota</taxon>
        <taxon>Alphaproteobacteria</taxon>
        <taxon>Acetobacterales</taxon>
        <taxon>Acetobacteraceae</taxon>
        <taxon>Oleomonas</taxon>
    </lineage>
</organism>
<evidence type="ECO:0000313" key="2">
    <source>
        <dbReference type="EMBL" id="RJF88014.1"/>
    </source>
</evidence>
<feature type="transmembrane region" description="Helical" evidence="1">
    <location>
        <begin position="12"/>
        <end position="32"/>
    </location>
</feature>
<gene>
    <name evidence="2" type="ORF">D3874_14095</name>
</gene>
<comment type="caution">
    <text evidence="2">The sequence shown here is derived from an EMBL/GenBank/DDBJ whole genome shotgun (WGS) entry which is preliminary data.</text>
</comment>
<keyword evidence="1" id="KW-1133">Transmembrane helix</keyword>
<dbReference type="EMBL" id="QYUK01000011">
    <property type="protein sequence ID" value="RJF88014.1"/>
    <property type="molecule type" value="Genomic_DNA"/>
</dbReference>
<sequence length="145" mass="15854">MIGAMEALASQFWGVGLVVVAVAALILFWGIARRPDFIRLPRSRRFRRVIAPGLSVAVAINRLRRLGRPYQLYQVDEARGVLVIMDGPTLVSLGNFYPLYIDPTVQGVQIQCSVVPRIPIPGLTGARRLATIQRAVAHALDGIAV</sequence>
<dbReference type="AlphaFoldDB" id="A0A418WDE5"/>
<proteinExistence type="predicted"/>
<evidence type="ECO:0000256" key="1">
    <source>
        <dbReference type="SAM" id="Phobius"/>
    </source>
</evidence>
<dbReference type="Proteomes" id="UP000284605">
    <property type="component" value="Unassembled WGS sequence"/>
</dbReference>
<name>A0A418WDE5_9PROT</name>
<dbReference type="OrthoDB" id="9890268at2"/>
<keyword evidence="3" id="KW-1185">Reference proteome</keyword>